<protein>
    <recommendedName>
        <fullName evidence="1">Fungal-type protein kinase domain-containing protein</fullName>
    </recommendedName>
</protein>
<evidence type="ECO:0000313" key="3">
    <source>
        <dbReference type="Proteomes" id="UP000294933"/>
    </source>
</evidence>
<dbReference type="Pfam" id="PF17667">
    <property type="entry name" value="Pkinase_fungal"/>
    <property type="match status" value="1"/>
</dbReference>
<dbReference type="Proteomes" id="UP000294933">
    <property type="component" value="Unassembled WGS sequence"/>
</dbReference>
<sequence length="730" mass="83674">MTSPPPSTPITDPIANPGIRETAIRLPQSEELPCLADFVMRPQSLLANLPAEVPKLPVDMFIKHLLPSVKISEHEMDQVHAFIEKELYDSASSQWKDIPANRTEDGIFKDFGQLANDIIKFSTTALELSRGRAPKSLVSFKSDSSRTPYSVGTHPNGNCYLDSSDRVPKHEFRTGEDIDSWDRICVAHEYQCSDSMDAQINNVRKVLRSMHQIMGFDPCRRFTYGLTIEGNMARLWFCCRSFLMVSERFDHHKDWRTLVAVTISLGYANEEDLGWDLTIRYDGSLKKHVLTFEGKDFVVCEVLADFRSHASIGRATWVVLAQHGAEEPVVFKDFWAEIGRELDVKIQADILNDLKTHFENDDAEYRKFSAMFFTILGAQTIALYNGDPDDTETLTKRNGEQLDLSSTTALRKNSETIMCQREHLSQHHDSYWKGVHHRVHVRVKIKERATPIMDIYNLRESLAIFRSVTELIHVLSRIGWVHRDLSPGNVYSWRGNLKIGDFEFAKKFVGEEDTPYVRIGTRQFWSVEVEAGSLLHLPEESLDDLPMEISDLPEPFPFRHLPLHDFESLWWMFGWTLLMRVPKNPSSSWSVEQHQRVLDKVFPTALHTWSRVAFLTGNRGITMKVLYNTDSQLAPLFGHLQMFRERLVSAFKQYERELTETNGNDVVLLRTFWNCEPLFENHEKCGIPLVDALKEGLLDALEVDQLYSTVLDIEMVDFLASPGCNLSGQS</sequence>
<dbReference type="PANTHER" id="PTHR38248">
    <property type="entry name" value="FUNK1 6"/>
    <property type="match status" value="1"/>
</dbReference>
<keyword evidence="3" id="KW-1185">Reference proteome</keyword>
<dbReference type="OrthoDB" id="3260094at2759"/>
<proteinExistence type="predicted"/>
<organism evidence="2 3">
    <name type="scientific">Rickenella mellea</name>
    <dbReference type="NCBI Taxonomy" id="50990"/>
    <lineage>
        <taxon>Eukaryota</taxon>
        <taxon>Fungi</taxon>
        <taxon>Dikarya</taxon>
        <taxon>Basidiomycota</taxon>
        <taxon>Agaricomycotina</taxon>
        <taxon>Agaricomycetes</taxon>
        <taxon>Hymenochaetales</taxon>
        <taxon>Rickenellaceae</taxon>
        <taxon>Rickenella</taxon>
    </lineage>
</organism>
<dbReference type="PANTHER" id="PTHR38248:SF2">
    <property type="entry name" value="FUNK1 11"/>
    <property type="match status" value="1"/>
</dbReference>
<feature type="domain" description="Fungal-type protein kinase" evidence="1">
    <location>
        <begin position="176"/>
        <end position="576"/>
    </location>
</feature>
<gene>
    <name evidence="2" type="ORF">BD410DRAFT_839214</name>
</gene>
<dbReference type="Gene3D" id="1.10.510.10">
    <property type="entry name" value="Transferase(Phosphotransferase) domain 1"/>
    <property type="match status" value="1"/>
</dbReference>
<name>A0A4Y7Q811_9AGAM</name>
<accession>A0A4Y7Q811</accession>
<dbReference type="VEuPathDB" id="FungiDB:BD410DRAFT_839214"/>
<dbReference type="InterPro" id="IPR011009">
    <property type="entry name" value="Kinase-like_dom_sf"/>
</dbReference>
<reference evidence="2 3" key="1">
    <citation type="submission" date="2018-06" db="EMBL/GenBank/DDBJ databases">
        <title>A transcriptomic atlas of mushroom development highlights an independent origin of complex multicellularity.</title>
        <authorList>
            <consortium name="DOE Joint Genome Institute"/>
            <person name="Krizsan K."/>
            <person name="Almasi E."/>
            <person name="Merenyi Z."/>
            <person name="Sahu N."/>
            <person name="Viragh M."/>
            <person name="Koszo T."/>
            <person name="Mondo S."/>
            <person name="Kiss B."/>
            <person name="Balint B."/>
            <person name="Kues U."/>
            <person name="Barry K."/>
            <person name="Hegedus J.C."/>
            <person name="Henrissat B."/>
            <person name="Johnson J."/>
            <person name="Lipzen A."/>
            <person name="Ohm R."/>
            <person name="Nagy I."/>
            <person name="Pangilinan J."/>
            <person name="Yan J."/>
            <person name="Xiong Y."/>
            <person name="Grigoriev I.V."/>
            <person name="Hibbett D.S."/>
            <person name="Nagy L.G."/>
        </authorList>
    </citation>
    <scope>NUCLEOTIDE SEQUENCE [LARGE SCALE GENOMIC DNA]</scope>
    <source>
        <strain evidence="2 3">SZMC22713</strain>
    </source>
</reference>
<evidence type="ECO:0000259" key="1">
    <source>
        <dbReference type="Pfam" id="PF17667"/>
    </source>
</evidence>
<evidence type="ECO:0000313" key="2">
    <source>
        <dbReference type="EMBL" id="TDL23338.1"/>
    </source>
</evidence>
<dbReference type="SUPFAM" id="SSF56112">
    <property type="entry name" value="Protein kinase-like (PK-like)"/>
    <property type="match status" value="1"/>
</dbReference>
<dbReference type="InterPro" id="IPR040976">
    <property type="entry name" value="Pkinase_fungal"/>
</dbReference>
<dbReference type="EMBL" id="ML170171">
    <property type="protein sequence ID" value="TDL23338.1"/>
    <property type="molecule type" value="Genomic_DNA"/>
</dbReference>
<dbReference type="AlphaFoldDB" id="A0A4Y7Q811"/>
<dbReference type="STRING" id="50990.A0A4Y7Q811"/>